<dbReference type="InterPro" id="IPR036390">
    <property type="entry name" value="WH_DNA-bd_sf"/>
</dbReference>
<comment type="caution">
    <text evidence="6">The sequence shown here is derived from an EMBL/GenBank/DDBJ whole genome shotgun (WGS) entry which is preliminary data.</text>
</comment>
<sequence length="440" mass="49356">MSPHSFSKPSPMEAIAHKLTNDVEDLSEYIRSIGGVQPSLDGDSDDPIHTIPQDAPLEMQEARERIMDQCLKLLQLATGPSDYMINFQPGFHYTACLQWLCAFNIFTLVPAKGKMSYPNLAERAGCTETRLKSVVRMAMTTGLFLERNQQVSHSTTSALFATNEHYRNWAVYATNVTAPIAASLTQAHKRWPYETDKSHTAHNVAFNHDLSFFEYMSQEPVLHERFAGYMRAISTDHGTNVKHVVSGLDWGRSPNDLIVDVGGSTGHSSIALAEAYPNLRFIVQDLPEVIKEVPNILEGKDTGIASRIQHQAHSFFETQPVVGADVYLLRMILHDWNFENCVKILRALVPSLRANSSIVIMDCVLPEPGSVPRSRERLLRVRDLTMMGTFNSQERTIKDWEAIFQEADPRLQITMISQPFGSVMSLIKVELAQQVADKGE</sequence>
<dbReference type="SUPFAM" id="SSF46785">
    <property type="entry name" value="Winged helix' DNA-binding domain"/>
    <property type="match status" value="1"/>
</dbReference>
<dbReference type="SUPFAM" id="SSF53335">
    <property type="entry name" value="S-adenosyl-L-methionine-dependent methyltransferases"/>
    <property type="match status" value="1"/>
</dbReference>
<dbReference type="InterPro" id="IPR029063">
    <property type="entry name" value="SAM-dependent_MTases_sf"/>
</dbReference>
<dbReference type="EMBL" id="JAQQWL010000009">
    <property type="protein sequence ID" value="KAK8058409.1"/>
    <property type="molecule type" value="Genomic_DNA"/>
</dbReference>
<evidence type="ECO:0000259" key="5">
    <source>
        <dbReference type="Pfam" id="PF08100"/>
    </source>
</evidence>
<dbReference type="Pfam" id="PF08100">
    <property type="entry name" value="Dimerisation"/>
    <property type="match status" value="1"/>
</dbReference>
<keyword evidence="7" id="KW-1185">Reference proteome</keyword>
<dbReference type="InterPro" id="IPR036388">
    <property type="entry name" value="WH-like_DNA-bd_sf"/>
</dbReference>
<name>A0ABR1UHM6_9PEZI</name>
<proteinExistence type="predicted"/>
<feature type="domain" description="O-methyltransferase C-terminal" evidence="4">
    <location>
        <begin position="209"/>
        <end position="407"/>
    </location>
</feature>
<dbReference type="Proteomes" id="UP001480595">
    <property type="component" value="Unassembled WGS sequence"/>
</dbReference>
<dbReference type="PANTHER" id="PTHR43712:SF19">
    <property type="entry name" value="DUAL O-METHYLTRANSFERASE_FAD-DEPENDENT MONOOXYGENASE ELCB"/>
    <property type="match status" value="1"/>
</dbReference>
<dbReference type="Gene3D" id="1.10.10.10">
    <property type="entry name" value="Winged helix-like DNA-binding domain superfamily/Winged helix DNA-binding domain"/>
    <property type="match status" value="1"/>
</dbReference>
<protein>
    <recommendedName>
        <fullName evidence="8">O-methyltransferase domain-containing protein</fullName>
    </recommendedName>
</protein>
<evidence type="ECO:0000259" key="4">
    <source>
        <dbReference type="Pfam" id="PF00891"/>
    </source>
</evidence>
<evidence type="ECO:0000256" key="2">
    <source>
        <dbReference type="ARBA" id="ARBA00022679"/>
    </source>
</evidence>
<dbReference type="Gene3D" id="3.40.50.150">
    <property type="entry name" value="Vaccinia Virus protein VP39"/>
    <property type="match status" value="1"/>
</dbReference>
<dbReference type="InterPro" id="IPR012967">
    <property type="entry name" value="COMT_dimerisation"/>
</dbReference>
<dbReference type="PROSITE" id="PS51683">
    <property type="entry name" value="SAM_OMT_II"/>
    <property type="match status" value="1"/>
</dbReference>
<dbReference type="InterPro" id="IPR016461">
    <property type="entry name" value="COMT-like"/>
</dbReference>
<evidence type="ECO:0000313" key="7">
    <source>
        <dbReference type="Proteomes" id="UP001480595"/>
    </source>
</evidence>
<keyword evidence="3" id="KW-0949">S-adenosyl-L-methionine</keyword>
<evidence type="ECO:0000256" key="1">
    <source>
        <dbReference type="ARBA" id="ARBA00022603"/>
    </source>
</evidence>
<gene>
    <name evidence="6" type="ORF">PG994_008857</name>
</gene>
<accession>A0ABR1UHM6</accession>
<reference evidence="6 7" key="1">
    <citation type="submission" date="2023-01" db="EMBL/GenBank/DDBJ databases">
        <title>Analysis of 21 Apiospora genomes using comparative genomics revels a genus with tremendous synthesis potential of carbohydrate active enzymes and secondary metabolites.</title>
        <authorList>
            <person name="Sorensen T."/>
        </authorList>
    </citation>
    <scope>NUCLEOTIDE SEQUENCE [LARGE SCALE GENOMIC DNA]</scope>
    <source>
        <strain evidence="6 7">CBS 135458</strain>
    </source>
</reference>
<organism evidence="6 7">
    <name type="scientific">Apiospora phragmitis</name>
    <dbReference type="NCBI Taxonomy" id="2905665"/>
    <lineage>
        <taxon>Eukaryota</taxon>
        <taxon>Fungi</taxon>
        <taxon>Dikarya</taxon>
        <taxon>Ascomycota</taxon>
        <taxon>Pezizomycotina</taxon>
        <taxon>Sordariomycetes</taxon>
        <taxon>Xylariomycetidae</taxon>
        <taxon>Amphisphaeriales</taxon>
        <taxon>Apiosporaceae</taxon>
        <taxon>Apiospora</taxon>
    </lineage>
</organism>
<dbReference type="PANTHER" id="PTHR43712">
    <property type="entry name" value="PUTATIVE (AFU_ORTHOLOGUE AFUA_4G14580)-RELATED"/>
    <property type="match status" value="1"/>
</dbReference>
<dbReference type="RefSeq" id="XP_066713855.1">
    <property type="nucleotide sequence ID" value="XM_066860266.1"/>
</dbReference>
<evidence type="ECO:0000256" key="3">
    <source>
        <dbReference type="ARBA" id="ARBA00022691"/>
    </source>
</evidence>
<dbReference type="InterPro" id="IPR001077">
    <property type="entry name" value="COMT_C"/>
</dbReference>
<feature type="domain" description="O-methyltransferase dimerisation" evidence="5">
    <location>
        <begin position="89"/>
        <end position="162"/>
    </location>
</feature>
<evidence type="ECO:0000313" key="6">
    <source>
        <dbReference type="EMBL" id="KAK8058409.1"/>
    </source>
</evidence>
<evidence type="ECO:0008006" key="8">
    <source>
        <dbReference type="Google" id="ProtNLM"/>
    </source>
</evidence>
<dbReference type="Pfam" id="PF00891">
    <property type="entry name" value="Methyltransf_2"/>
    <property type="match status" value="1"/>
</dbReference>
<dbReference type="GeneID" id="92093329"/>
<keyword evidence="2" id="KW-0808">Transferase</keyword>
<keyword evidence="1" id="KW-0489">Methyltransferase</keyword>